<gene>
    <name evidence="7" type="primary">irak1bp1</name>
</gene>
<evidence type="ECO:0000256" key="6">
    <source>
        <dbReference type="SAM" id="MobiDB-lite"/>
    </source>
</evidence>
<dbReference type="InterPro" id="IPR007497">
    <property type="entry name" value="SIMPL/DUF541"/>
</dbReference>
<dbReference type="FunCoup" id="A0A672IMU7">
    <property type="interactions" value="468"/>
</dbReference>
<organism evidence="7 8">
    <name type="scientific">Salarias fasciatus</name>
    <name type="common">Jewelled blenny</name>
    <name type="synonym">Blennius fasciatus</name>
    <dbReference type="NCBI Taxonomy" id="181472"/>
    <lineage>
        <taxon>Eukaryota</taxon>
        <taxon>Metazoa</taxon>
        <taxon>Chordata</taxon>
        <taxon>Craniata</taxon>
        <taxon>Vertebrata</taxon>
        <taxon>Euteleostomi</taxon>
        <taxon>Actinopterygii</taxon>
        <taxon>Neopterygii</taxon>
        <taxon>Teleostei</taxon>
        <taxon>Neoteleostei</taxon>
        <taxon>Acanthomorphata</taxon>
        <taxon>Ovalentaria</taxon>
        <taxon>Blenniimorphae</taxon>
        <taxon>Blenniiformes</taxon>
        <taxon>Blennioidei</taxon>
        <taxon>Blenniidae</taxon>
        <taxon>Salariinae</taxon>
        <taxon>Salarias</taxon>
    </lineage>
</organism>
<evidence type="ECO:0000256" key="4">
    <source>
        <dbReference type="ARBA" id="ARBA00022490"/>
    </source>
</evidence>
<keyword evidence="8" id="KW-1185">Reference proteome</keyword>
<keyword evidence="5" id="KW-0539">Nucleus</keyword>
<comment type="subcellular location">
    <subcellularLocation>
        <location evidence="2">Cytoplasm</location>
    </subcellularLocation>
    <subcellularLocation>
        <location evidence="1">Nucleus</location>
    </subcellularLocation>
</comment>
<protein>
    <submittedName>
        <fullName evidence="7">Interleukin 1 receptor associated kinase 1 binding protein 1</fullName>
    </submittedName>
</protein>
<dbReference type="InParanoid" id="A0A672IMU7"/>
<dbReference type="InterPro" id="IPR030312">
    <property type="entry name" value="IRAK1BP1"/>
</dbReference>
<evidence type="ECO:0000256" key="5">
    <source>
        <dbReference type="ARBA" id="ARBA00023242"/>
    </source>
</evidence>
<evidence type="ECO:0000313" key="7">
    <source>
        <dbReference type="Ensembl" id="ENSSFAP00005043146.1"/>
    </source>
</evidence>
<dbReference type="Ensembl" id="ENSSFAT00005044692.1">
    <property type="protein sequence ID" value="ENSSFAP00005043146.1"/>
    <property type="gene ID" value="ENSSFAG00005021374.1"/>
</dbReference>
<dbReference type="GO" id="GO:0005737">
    <property type="term" value="C:cytoplasm"/>
    <property type="evidence" value="ECO:0007669"/>
    <property type="project" value="UniProtKB-SubCell"/>
</dbReference>
<dbReference type="GO" id="GO:0043123">
    <property type="term" value="P:positive regulation of canonical NF-kappaB signal transduction"/>
    <property type="evidence" value="ECO:0007669"/>
    <property type="project" value="InterPro"/>
</dbReference>
<dbReference type="PANTHER" id="PTHR18842">
    <property type="entry name" value="INTERLEUKIN-1 RECEPTOR-ASSOCIATED KINASE 1-BINDING PROTEIN 1"/>
    <property type="match status" value="1"/>
</dbReference>
<dbReference type="Proteomes" id="UP000472267">
    <property type="component" value="Chromosome 15"/>
</dbReference>
<keyword evidence="4" id="KW-0963">Cytoplasm</keyword>
<accession>A0A672IMU7</accession>
<feature type="region of interest" description="Disordered" evidence="6">
    <location>
        <begin position="201"/>
        <end position="224"/>
    </location>
</feature>
<dbReference type="GO" id="GO:0005634">
    <property type="term" value="C:nucleus"/>
    <property type="evidence" value="ECO:0007669"/>
    <property type="project" value="UniProtKB-SubCell"/>
</dbReference>
<evidence type="ECO:0000313" key="8">
    <source>
        <dbReference type="Proteomes" id="UP000472267"/>
    </source>
</evidence>
<name>A0A672IMU7_SALFA</name>
<comment type="similarity">
    <text evidence="3">Belongs to the IRAK1BP1 family.</text>
</comment>
<dbReference type="Gene3D" id="3.30.70.2970">
    <property type="entry name" value="Protein of unknown function (DUF541), domain 2"/>
    <property type="match status" value="1"/>
</dbReference>
<sequence>MSSEPTPSPTRLYAALVPPAGAGLSGNGTEPGPDAAPGPRVRELRVTGTAEVRCPADRASVRVRVSSSKESVSEATGSVSRRLEYILQALRQHNVAEGDTSVRRFLHRDADLYSMDVEVVVTFCDFDKMERVCSILLEKLDRSVSVGTPQFYHSPECLSEMRQRSCTSAVDNAQQKASRVCQVLGQSLGSPLLVIEQATKEWRSEEAEEDGGPGPAPARLPHLPTITASSQVSVTFSLRGRSRKKL</sequence>
<dbReference type="Gene3D" id="3.30.110.170">
    <property type="entry name" value="Protein of unknown function (DUF541), domain 1"/>
    <property type="match status" value="1"/>
</dbReference>
<reference evidence="7" key="1">
    <citation type="submission" date="2019-06" db="EMBL/GenBank/DDBJ databases">
        <authorList>
            <consortium name="Wellcome Sanger Institute Data Sharing"/>
        </authorList>
    </citation>
    <scope>NUCLEOTIDE SEQUENCE [LARGE SCALE GENOMIC DNA]</scope>
</reference>
<reference evidence="7" key="2">
    <citation type="submission" date="2025-08" db="UniProtKB">
        <authorList>
            <consortium name="Ensembl"/>
        </authorList>
    </citation>
    <scope>IDENTIFICATION</scope>
</reference>
<feature type="region of interest" description="Disordered" evidence="6">
    <location>
        <begin position="1"/>
        <end position="40"/>
    </location>
</feature>
<evidence type="ECO:0000256" key="2">
    <source>
        <dbReference type="ARBA" id="ARBA00004496"/>
    </source>
</evidence>
<evidence type="ECO:0000256" key="3">
    <source>
        <dbReference type="ARBA" id="ARBA00005509"/>
    </source>
</evidence>
<evidence type="ECO:0000256" key="1">
    <source>
        <dbReference type="ARBA" id="ARBA00004123"/>
    </source>
</evidence>
<dbReference type="PANTHER" id="PTHR18842:SF2">
    <property type="entry name" value="INTERLEUKIN-1 RECEPTOR-ASSOCIATED KINASE 1-BINDING PROTEIN 1"/>
    <property type="match status" value="1"/>
</dbReference>
<dbReference type="OMA" id="KEHVNDV"/>
<dbReference type="AlphaFoldDB" id="A0A672IMU7"/>
<proteinExistence type="inferred from homology"/>
<dbReference type="GO" id="GO:0006955">
    <property type="term" value="P:immune response"/>
    <property type="evidence" value="ECO:0007669"/>
    <property type="project" value="InterPro"/>
</dbReference>
<dbReference type="Pfam" id="PF04402">
    <property type="entry name" value="SIMPL"/>
    <property type="match status" value="1"/>
</dbReference>
<reference evidence="7" key="3">
    <citation type="submission" date="2025-09" db="UniProtKB">
        <authorList>
            <consortium name="Ensembl"/>
        </authorList>
    </citation>
    <scope>IDENTIFICATION</scope>
</reference>